<dbReference type="PANTHER" id="PTHR39188:SF3">
    <property type="entry name" value="STAGE IV SPORULATION PROTEIN FB"/>
    <property type="match status" value="1"/>
</dbReference>
<feature type="domain" description="CBS" evidence="19">
    <location>
        <begin position="251"/>
        <end position="310"/>
    </location>
</feature>
<dbReference type="InterPro" id="IPR016483">
    <property type="entry name" value="UCP006404_Pept_M50_CBS"/>
</dbReference>
<evidence type="ECO:0000256" key="1">
    <source>
        <dbReference type="ARBA" id="ARBA00004651"/>
    </source>
</evidence>
<feature type="transmembrane region" description="Helical" evidence="14">
    <location>
        <begin position="109"/>
        <end position="132"/>
    </location>
</feature>
<accession>A0A8J3C723</accession>
<feature type="region of interest" description="Disordered" evidence="18">
    <location>
        <begin position="374"/>
        <end position="411"/>
    </location>
</feature>
<dbReference type="EMBL" id="BMMK01000005">
    <property type="protein sequence ID" value="GGM46432.1"/>
    <property type="molecule type" value="Genomic_DNA"/>
</dbReference>
<evidence type="ECO:0000256" key="10">
    <source>
        <dbReference type="ARBA" id="ARBA00022989"/>
    </source>
</evidence>
<comment type="caution">
    <text evidence="20">The sequence shown here is derived from an EMBL/GenBank/DDBJ whole genome shotgun (WGS) entry which is preliminary data.</text>
</comment>
<feature type="transmembrane region" description="Helical" evidence="14">
    <location>
        <begin position="12"/>
        <end position="35"/>
    </location>
</feature>
<keyword evidence="4 14" id="KW-0645">Protease</keyword>
<dbReference type="InterPro" id="IPR046342">
    <property type="entry name" value="CBS_dom_sf"/>
</dbReference>
<dbReference type="GO" id="GO:0006508">
    <property type="term" value="P:proteolysis"/>
    <property type="evidence" value="ECO:0007669"/>
    <property type="project" value="UniProtKB-KW"/>
</dbReference>
<keyword evidence="5 14" id="KW-0812">Transmembrane</keyword>
<keyword evidence="10 14" id="KW-1133">Transmembrane helix</keyword>
<keyword evidence="8 14" id="KW-0378">Hydrolase</keyword>
<feature type="transmembrane region" description="Helical" evidence="14">
    <location>
        <begin position="198"/>
        <end position="226"/>
    </location>
</feature>
<dbReference type="GO" id="GO:0008237">
    <property type="term" value="F:metallopeptidase activity"/>
    <property type="evidence" value="ECO:0007669"/>
    <property type="project" value="UniProtKB-UniRule"/>
</dbReference>
<keyword evidence="6 14" id="KW-0479">Metal-binding</keyword>
<evidence type="ECO:0000256" key="7">
    <source>
        <dbReference type="ARBA" id="ARBA00022737"/>
    </source>
</evidence>
<dbReference type="CDD" id="cd06164">
    <property type="entry name" value="S2P-M50_SpoIVFB_CBS"/>
    <property type="match status" value="1"/>
</dbReference>
<dbReference type="GO" id="GO:0005886">
    <property type="term" value="C:plasma membrane"/>
    <property type="evidence" value="ECO:0007669"/>
    <property type="project" value="UniProtKB-SubCell"/>
</dbReference>
<keyword evidence="21" id="KW-1185">Reference proteome</keyword>
<dbReference type="PROSITE" id="PS51371">
    <property type="entry name" value="CBS"/>
    <property type="match status" value="2"/>
</dbReference>
<evidence type="ECO:0000256" key="15">
    <source>
        <dbReference type="PIRSR" id="PIRSR006404-1"/>
    </source>
</evidence>
<dbReference type="Pfam" id="PF02163">
    <property type="entry name" value="Peptidase_M50"/>
    <property type="match status" value="2"/>
</dbReference>
<dbReference type="AlphaFoldDB" id="A0A8J3C723"/>
<feature type="transmembrane region" description="Helical" evidence="14">
    <location>
        <begin position="139"/>
        <end position="160"/>
    </location>
</feature>
<feature type="binding site" evidence="16">
    <location>
        <position position="71"/>
    </location>
    <ligand>
        <name>Zn(2+)</name>
        <dbReference type="ChEBI" id="CHEBI:29105"/>
        <note>catalytic</note>
    </ligand>
</feature>
<keyword evidence="9 14" id="KW-0862">Zinc</keyword>
<organism evidence="20 21">
    <name type="scientific">Longimycelium tulufanense</name>
    <dbReference type="NCBI Taxonomy" id="907463"/>
    <lineage>
        <taxon>Bacteria</taxon>
        <taxon>Bacillati</taxon>
        <taxon>Actinomycetota</taxon>
        <taxon>Actinomycetes</taxon>
        <taxon>Pseudonocardiales</taxon>
        <taxon>Pseudonocardiaceae</taxon>
        <taxon>Longimycelium</taxon>
    </lineage>
</organism>
<evidence type="ECO:0000256" key="2">
    <source>
        <dbReference type="ARBA" id="ARBA00007931"/>
    </source>
</evidence>
<evidence type="ECO:0000256" key="11">
    <source>
        <dbReference type="ARBA" id="ARBA00023049"/>
    </source>
</evidence>
<dbReference type="Proteomes" id="UP000637578">
    <property type="component" value="Unassembled WGS sequence"/>
</dbReference>
<sequence>MRPTIRLGRVAGVRVGLHWSVVGIVLLVAVGLAGYNFPAVFPGYPTFAYVVAGVVAALLLLCSLLAHEVAHAVVARRNGLEVEGITLWLLGGVAQLRGEPRGPGADFRIAAVGPLASFLVALVFAVASWVGVNAGIGRLSVGVMAYLAVINVILAVFNLVPAAPLDGGRVLRAALWAWRGDRVQAAVWATRAGRGFGFLLIVLGVVTLLAGNGGGLWWILLGWFVVNMAAAEEQQARVGAALSGLRVRDVMTEHPQTVGGEQTVANFLTDVAVVRMHSTYPLVDNEGRLRGLVTLNRLREVPRERRGHTTLWEIARPPHEVPQAEPDEPLSSVLPRLEQPGDGRILVQHEGRIVGIISPSDISRAVARRGFTVGGRAGADFGQDTSRPPENWWYPGKGDQYPPRRDDHPQR</sequence>
<evidence type="ECO:0000256" key="14">
    <source>
        <dbReference type="PIRNR" id="PIRNR006404"/>
    </source>
</evidence>
<comment type="similarity">
    <text evidence="2 14">Belongs to the peptidase M50B family.</text>
</comment>
<keyword evidence="3 14" id="KW-1003">Cell membrane</keyword>
<comment type="cofactor">
    <cofactor evidence="14 16">
        <name>Zn(2+)</name>
        <dbReference type="ChEBI" id="CHEBI:29105"/>
    </cofactor>
    <text evidence="14 16">Binds 1 zinc ion per subunit.</text>
</comment>
<evidence type="ECO:0000256" key="16">
    <source>
        <dbReference type="PIRSR" id="PIRSR006404-2"/>
    </source>
</evidence>
<evidence type="ECO:0000256" key="6">
    <source>
        <dbReference type="ARBA" id="ARBA00022723"/>
    </source>
</evidence>
<gene>
    <name evidence="20" type="ORF">GCM10012275_16850</name>
</gene>
<reference evidence="20" key="1">
    <citation type="journal article" date="2014" name="Int. J. Syst. Evol. Microbiol.">
        <title>Complete genome sequence of Corynebacterium casei LMG S-19264T (=DSM 44701T), isolated from a smear-ripened cheese.</title>
        <authorList>
            <consortium name="US DOE Joint Genome Institute (JGI-PGF)"/>
            <person name="Walter F."/>
            <person name="Albersmeier A."/>
            <person name="Kalinowski J."/>
            <person name="Ruckert C."/>
        </authorList>
    </citation>
    <scope>NUCLEOTIDE SEQUENCE</scope>
    <source>
        <strain evidence="20">CGMCC 4.5737</strain>
    </source>
</reference>
<evidence type="ECO:0000313" key="21">
    <source>
        <dbReference type="Proteomes" id="UP000637578"/>
    </source>
</evidence>
<feature type="binding site" evidence="16">
    <location>
        <position position="67"/>
    </location>
    <ligand>
        <name>Zn(2+)</name>
        <dbReference type="ChEBI" id="CHEBI:29105"/>
        <note>catalytic</note>
    </ligand>
</feature>
<evidence type="ECO:0000259" key="19">
    <source>
        <dbReference type="PROSITE" id="PS51371"/>
    </source>
</evidence>
<evidence type="ECO:0000256" key="17">
    <source>
        <dbReference type="PROSITE-ProRule" id="PRU00703"/>
    </source>
</evidence>
<evidence type="ECO:0000313" key="20">
    <source>
        <dbReference type="EMBL" id="GGM46432.1"/>
    </source>
</evidence>
<keyword evidence="12 17" id="KW-0129">CBS domain</keyword>
<keyword evidence="13 14" id="KW-0472">Membrane</keyword>
<reference evidence="20" key="2">
    <citation type="submission" date="2020-09" db="EMBL/GenBank/DDBJ databases">
        <authorList>
            <person name="Sun Q."/>
            <person name="Zhou Y."/>
        </authorList>
    </citation>
    <scope>NUCLEOTIDE SEQUENCE</scope>
    <source>
        <strain evidence="20">CGMCC 4.5737</strain>
    </source>
</reference>
<feature type="transmembrane region" description="Helical" evidence="14">
    <location>
        <begin position="47"/>
        <end position="66"/>
    </location>
</feature>
<evidence type="ECO:0000256" key="5">
    <source>
        <dbReference type="ARBA" id="ARBA00022692"/>
    </source>
</evidence>
<evidence type="ECO:0000256" key="18">
    <source>
        <dbReference type="SAM" id="MobiDB-lite"/>
    </source>
</evidence>
<dbReference type="RefSeq" id="WP_189055613.1">
    <property type="nucleotide sequence ID" value="NZ_BMMK01000005.1"/>
</dbReference>
<feature type="active site" evidence="15">
    <location>
        <position position="68"/>
    </location>
</feature>
<evidence type="ECO:0000256" key="8">
    <source>
        <dbReference type="ARBA" id="ARBA00022801"/>
    </source>
</evidence>
<feature type="binding site" evidence="16">
    <location>
        <position position="166"/>
    </location>
    <ligand>
        <name>Zn(2+)</name>
        <dbReference type="ChEBI" id="CHEBI:29105"/>
        <note>catalytic</note>
    </ligand>
</feature>
<protein>
    <recommendedName>
        <fullName evidence="14">Zinc metalloprotease</fullName>
    </recommendedName>
</protein>
<keyword evidence="7" id="KW-0677">Repeat</keyword>
<feature type="compositionally biased region" description="Basic and acidic residues" evidence="18">
    <location>
        <begin position="402"/>
        <end position="411"/>
    </location>
</feature>
<dbReference type="PIRSF" id="PIRSF006404">
    <property type="entry name" value="UCP006404_Pept_M50_CBS"/>
    <property type="match status" value="1"/>
</dbReference>
<proteinExistence type="inferred from homology"/>
<dbReference type="SUPFAM" id="SSF54631">
    <property type="entry name" value="CBS-domain pair"/>
    <property type="match status" value="1"/>
</dbReference>
<dbReference type="GO" id="GO:0046872">
    <property type="term" value="F:metal ion binding"/>
    <property type="evidence" value="ECO:0007669"/>
    <property type="project" value="UniProtKB-UniRule"/>
</dbReference>
<keyword evidence="11 14" id="KW-0482">Metalloprotease</keyword>
<evidence type="ECO:0000256" key="3">
    <source>
        <dbReference type="ARBA" id="ARBA00022475"/>
    </source>
</evidence>
<dbReference type="Gene3D" id="3.10.580.10">
    <property type="entry name" value="CBS-domain"/>
    <property type="match status" value="1"/>
</dbReference>
<dbReference type="Pfam" id="PF00571">
    <property type="entry name" value="CBS"/>
    <property type="match status" value="2"/>
</dbReference>
<evidence type="ECO:0000256" key="12">
    <source>
        <dbReference type="ARBA" id="ARBA00023122"/>
    </source>
</evidence>
<comment type="subcellular location">
    <subcellularLocation>
        <location evidence="1 14">Cell membrane</location>
        <topology evidence="1 14">Multi-pass membrane protein</topology>
    </subcellularLocation>
</comment>
<feature type="domain" description="CBS" evidence="19">
    <location>
        <begin position="315"/>
        <end position="373"/>
    </location>
</feature>
<evidence type="ECO:0000256" key="13">
    <source>
        <dbReference type="ARBA" id="ARBA00023136"/>
    </source>
</evidence>
<evidence type="ECO:0000256" key="4">
    <source>
        <dbReference type="ARBA" id="ARBA00022670"/>
    </source>
</evidence>
<dbReference type="InterPro" id="IPR000644">
    <property type="entry name" value="CBS_dom"/>
</dbReference>
<dbReference type="PANTHER" id="PTHR39188">
    <property type="entry name" value="MEMBRANE-ASSOCIATED ZINC METALLOPROTEASE M50B"/>
    <property type="match status" value="1"/>
</dbReference>
<evidence type="ECO:0000256" key="9">
    <source>
        <dbReference type="ARBA" id="ARBA00022833"/>
    </source>
</evidence>
<name>A0A8J3C723_9PSEU</name>
<dbReference type="InterPro" id="IPR008915">
    <property type="entry name" value="Peptidase_M50"/>
</dbReference>